<dbReference type="GO" id="GO:0005829">
    <property type="term" value="C:cytosol"/>
    <property type="evidence" value="ECO:0007669"/>
    <property type="project" value="TreeGrafter"/>
</dbReference>
<keyword evidence="4 7" id="KW-0833">Ubl conjugation pathway</keyword>
<accession>I1PLB4</accession>
<dbReference type="EC" id="3.4.19.12" evidence="7"/>
<name>I1PLB4_ORYGL</name>
<dbReference type="Pfam" id="PF00443">
    <property type="entry name" value="UCH"/>
    <property type="match status" value="1"/>
</dbReference>
<dbReference type="PROSITE" id="PS50235">
    <property type="entry name" value="USP_3"/>
    <property type="match status" value="1"/>
</dbReference>
<dbReference type="Gene3D" id="3.90.70.10">
    <property type="entry name" value="Cysteine proteinases"/>
    <property type="match status" value="1"/>
</dbReference>
<dbReference type="InterPro" id="IPR028889">
    <property type="entry name" value="USP"/>
</dbReference>
<evidence type="ECO:0000259" key="8">
    <source>
        <dbReference type="PROSITE" id="PS50235"/>
    </source>
</evidence>
<dbReference type="RefSeq" id="XP_052153621.1">
    <property type="nucleotide sequence ID" value="XM_052297661.1"/>
</dbReference>
<dbReference type="PROSITE" id="PS00972">
    <property type="entry name" value="USP_1"/>
    <property type="match status" value="1"/>
</dbReference>
<dbReference type="AlphaFoldDB" id="I1PLB4"/>
<keyword evidence="10" id="KW-1185">Reference proteome</keyword>
<dbReference type="GO" id="GO:0006508">
    <property type="term" value="P:proteolysis"/>
    <property type="evidence" value="ECO:0007669"/>
    <property type="project" value="UniProtKB-KW"/>
</dbReference>
<evidence type="ECO:0000256" key="5">
    <source>
        <dbReference type="ARBA" id="ARBA00022801"/>
    </source>
</evidence>
<evidence type="ECO:0000256" key="3">
    <source>
        <dbReference type="ARBA" id="ARBA00022670"/>
    </source>
</evidence>
<dbReference type="Gramene" id="ORGLA04G0098300.1">
    <property type="protein sequence ID" value="ORGLA04G0098300.1"/>
    <property type="gene ID" value="ORGLA04G0098300"/>
</dbReference>
<reference evidence="9" key="1">
    <citation type="submission" date="2015-06" db="UniProtKB">
        <authorList>
            <consortium name="EnsemblPlants"/>
        </authorList>
    </citation>
    <scope>IDENTIFICATION</scope>
</reference>
<reference evidence="9 10" key="2">
    <citation type="submission" date="2018-04" db="EMBL/GenBank/DDBJ databases">
        <title>OglaRS2 (Oryza glaberrima Reference Sequence Version 2).</title>
        <authorList>
            <person name="Zhang J."/>
            <person name="Kudrna D."/>
            <person name="Lee S."/>
            <person name="Talag J."/>
            <person name="Rajasekar S."/>
            <person name="Wing R.A."/>
        </authorList>
    </citation>
    <scope>NUCLEOTIDE SEQUENCE [LARGE SCALE GENOMIC DNA]</scope>
    <source>
        <strain evidence="9 10">cv. IRGC 96717</strain>
    </source>
</reference>
<dbReference type="CDD" id="cd02662">
    <property type="entry name" value="Peptidase_C19F"/>
    <property type="match status" value="1"/>
</dbReference>
<dbReference type="InterPro" id="IPR038765">
    <property type="entry name" value="Papain-like_cys_pep_sf"/>
</dbReference>
<dbReference type="GO" id="GO:0004843">
    <property type="term" value="F:cysteine-type deubiquitinase activity"/>
    <property type="evidence" value="ECO:0007669"/>
    <property type="project" value="UniProtKB-UniRule"/>
</dbReference>
<dbReference type="OMA" id="CEREGND"/>
<evidence type="ECO:0000256" key="1">
    <source>
        <dbReference type="ARBA" id="ARBA00000707"/>
    </source>
</evidence>
<keyword evidence="3 7" id="KW-0645">Protease</keyword>
<comment type="function">
    <text evidence="7">Recognizes and hydrolyzes the peptide bond at the C-terminal Gly of ubiquitin. Involved in the processing of poly-ubiquitin precursors as well as that of ubiquitinated proteins.</text>
</comment>
<dbReference type="HOGENOM" id="CLU_008279_14_0_1"/>
<dbReference type="KEGG" id="ogl:127771737"/>
<keyword evidence="6 7" id="KW-0788">Thiol protease</keyword>
<evidence type="ECO:0000256" key="2">
    <source>
        <dbReference type="ARBA" id="ARBA00009085"/>
    </source>
</evidence>
<protein>
    <recommendedName>
        <fullName evidence="7">Ubiquitin carboxyl-terminal hydrolase</fullName>
        <ecNumber evidence="7">3.4.19.12</ecNumber>
    </recommendedName>
</protein>
<evidence type="ECO:0000313" key="9">
    <source>
        <dbReference type="EnsemblPlants" id="ORGLA04G0098300.1"/>
    </source>
</evidence>
<dbReference type="STRING" id="4538.I1PLB4"/>
<comment type="catalytic activity">
    <reaction evidence="1 7">
        <text>Thiol-dependent hydrolysis of ester, thioester, amide, peptide and isopeptide bonds formed by the C-terminal Gly of ubiquitin (a 76-residue protein attached to proteins as an intracellular targeting signal).</text>
        <dbReference type="EC" id="3.4.19.12"/>
    </reaction>
</comment>
<dbReference type="GO" id="GO:0005634">
    <property type="term" value="C:nucleus"/>
    <property type="evidence" value="ECO:0007669"/>
    <property type="project" value="TreeGrafter"/>
</dbReference>
<dbReference type="InterPro" id="IPR018200">
    <property type="entry name" value="USP_CS"/>
</dbReference>
<dbReference type="GO" id="GO:0016579">
    <property type="term" value="P:protein deubiquitination"/>
    <property type="evidence" value="ECO:0007669"/>
    <property type="project" value="InterPro"/>
</dbReference>
<comment type="similarity">
    <text evidence="2 7">Belongs to the peptidase C19 family.</text>
</comment>
<dbReference type="PANTHER" id="PTHR24006:SF888">
    <property type="entry name" value="UBIQUITIN CARBOXYL-TERMINAL HYDROLASE 30"/>
    <property type="match status" value="1"/>
</dbReference>
<dbReference type="SUPFAM" id="SSF54001">
    <property type="entry name" value="Cysteine proteinases"/>
    <property type="match status" value="1"/>
</dbReference>
<proteinExistence type="inferred from homology"/>
<dbReference type="Proteomes" id="UP000007306">
    <property type="component" value="Chromosome 4"/>
</dbReference>
<feature type="domain" description="USP" evidence="8">
    <location>
        <begin position="64"/>
        <end position="538"/>
    </location>
</feature>
<sequence length="538" mass="59351">MGKSEHGNLLVSLSDGLPHYSLAAAVGLAIGVAGLCKALHSSLVIPPVSQKKLLSNSDRLYYTGGLKNLGNNCFLNVILQALASCDGFVSSLDNLLGSEDVLPEEKSEKMPLIFALSSLIKDLSVVRDKRTELSPHRVMDALSFYVGHFNLTREQDASEAFHHLLTSLRDEFSRCYVPNRSSLADITMFPSKVYSQREGNQPECKRWKQNLFGPFDGTIGSILSCRNCSSVLSLDFENFYCLPLSPVATINGDIINGCSLVDCLEHFTALEHLDNYRCDHCWHNVAAKYLSLKSEVDEDKINKLRTCVDYGTCSCRHIFTPEEMTCSISSQATKQLAITHFPKILCIHLLRASVGLDGEFVKRGGHISFPLLLDLSPFAGGALIPGQGPKPSAMNKQRHGQQTLHLWRQLNAEMPVNMFPAATDGDSSSHHCGDESINTLGRSFYVGNRDADNRFLSSSSLTDKLYGLSSVVEHYGVCGGGHYAAYRRVTPNSDSNEPVQSLASFRKEWLYVSDDHVSHVSECEVLAAEATLLFYERL</sequence>
<dbReference type="GeneID" id="127771737"/>
<evidence type="ECO:0000256" key="7">
    <source>
        <dbReference type="RuleBase" id="RU366025"/>
    </source>
</evidence>
<evidence type="ECO:0000313" key="10">
    <source>
        <dbReference type="Proteomes" id="UP000007306"/>
    </source>
</evidence>
<organism evidence="9 10">
    <name type="scientific">Oryza glaberrima</name>
    <name type="common">African rice</name>
    <dbReference type="NCBI Taxonomy" id="4538"/>
    <lineage>
        <taxon>Eukaryota</taxon>
        <taxon>Viridiplantae</taxon>
        <taxon>Streptophyta</taxon>
        <taxon>Embryophyta</taxon>
        <taxon>Tracheophyta</taxon>
        <taxon>Spermatophyta</taxon>
        <taxon>Magnoliopsida</taxon>
        <taxon>Liliopsida</taxon>
        <taxon>Poales</taxon>
        <taxon>Poaceae</taxon>
        <taxon>BOP clade</taxon>
        <taxon>Oryzoideae</taxon>
        <taxon>Oryzeae</taxon>
        <taxon>Oryzinae</taxon>
        <taxon>Oryza</taxon>
    </lineage>
</organism>
<keyword evidence="5 7" id="KW-0378">Hydrolase</keyword>
<evidence type="ECO:0000256" key="4">
    <source>
        <dbReference type="ARBA" id="ARBA00022786"/>
    </source>
</evidence>
<dbReference type="PROSITE" id="PS00973">
    <property type="entry name" value="USP_2"/>
    <property type="match status" value="1"/>
</dbReference>
<dbReference type="InterPro" id="IPR050164">
    <property type="entry name" value="Peptidase_C19"/>
</dbReference>
<dbReference type="InterPro" id="IPR001394">
    <property type="entry name" value="Peptidase_C19_UCH"/>
</dbReference>
<evidence type="ECO:0000256" key="6">
    <source>
        <dbReference type="ARBA" id="ARBA00022807"/>
    </source>
</evidence>
<gene>
    <name evidence="9" type="primary">LOC127771737</name>
</gene>
<dbReference type="eggNOG" id="KOG1868">
    <property type="taxonomic scope" value="Eukaryota"/>
</dbReference>
<dbReference type="PANTHER" id="PTHR24006">
    <property type="entry name" value="UBIQUITIN CARBOXYL-TERMINAL HYDROLASE"/>
    <property type="match status" value="1"/>
</dbReference>
<dbReference type="EnsemblPlants" id="ORGLA04G0098300.1">
    <property type="protein sequence ID" value="ORGLA04G0098300.1"/>
    <property type="gene ID" value="ORGLA04G0098300"/>
</dbReference>